<evidence type="ECO:0000259" key="9">
    <source>
        <dbReference type="Pfam" id="PF00266"/>
    </source>
</evidence>
<dbReference type="EMBL" id="LAZR01014377">
    <property type="protein sequence ID" value="KKM17763.1"/>
    <property type="molecule type" value="Genomic_DNA"/>
</dbReference>
<evidence type="ECO:0000256" key="2">
    <source>
        <dbReference type="ARBA" id="ARBA00006490"/>
    </source>
</evidence>
<feature type="non-terminal residue" evidence="10">
    <location>
        <position position="1"/>
    </location>
</feature>
<evidence type="ECO:0000256" key="4">
    <source>
        <dbReference type="ARBA" id="ARBA00022679"/>
    </source>
</evidence>
<dbReference type="InterPro" id="IPR000192">
    <property type="entry name" value="Aminotrans_V_dom"/>
</dbReference>
<dbReference type="InterPro" id="IPR015424">
    <property type="entry name" value="PyrdxlP-dep_Trfase"/>
</dbReference>
<dbReference type="InterPro" id="IPR015421">
    <property type="entry name" value="PyrdxlP-dep_Trfase_major"/>
</dbReference>
<keyword evidence="5" id="KW-0479">Metal-binding</keyword>
<evidence type="ECO:0000256" key="3">
    <source>
        <dbReference type="ARBA" id="ARBA00012239"/>
    </source>
</evidence>
<keyword evidence="6" id="KW-0663">Pyridoxal phosphate</keyword>
<dbReference type="SUPFAM" id="SSF53383">
    <property type="entry name" value="PLP-dependent transferases"/>
    <property type="match status" value="1"/>
</dbReference>
<dbReference type="Gene3D" id="3.40.640.10">
    <property type="entry name" value="Type I PLP-dependent aspartate aminotransferase-like (Major domain)"/>
    <property type="match status" value="1"/>
</dbReference>
<dbReference type="PIRSF" id="PIRSF005572">
    <property type="entry name" value="NifS"/>
    <property type="match status" value="1"/>
</dbReference>
<dbReference type="AlphaFoldDB" id="A0A0F9K6P4"/>
<comment type="cofactor">
    <cofactor evidence="1">
        <name>pyridoxal 5'-phosphate</name>
        <dbReference type="ChEBI" id="CHEBI:597326"/>
    </cofactor>
</comment>
<dbReference type="PANTHER" id="PTHR11601:SF34">
    <property type="entry name" value="CYSTEINE DESULFURASE"/>
    <property type="match status" value="1"/>
</dbReference>
<dbReference type="PROSITE" id="PS00595">
    <property type="entry name" value="AA_TRANSFER_CLASS_5"/>
    <property type="match status" value="1"/>
</dbReference>
<evidence type="ECO:0000256" key="5">
    <source>
        <dbReference type="ARBA" id="ARBA00022723"/>
    </source>
</evidence>
<protein>
    <recommendedName>
        <fullName evidence="3">cysteine desulfurase</fullName>
        <ecNumber evidence="3">2.8.1.7</ecNumber>
    </recommendedName>
</protein>
<dbReference type="InterPro" id="IPR015422">
    <property type="entry name" value="PyrdxlP-dep_Trfase_small"/>
</dbReference>
<comment type="caution">
    <text evidence="10">The sequence shown here is derived from an EMBL/GenBank/DDBJ whole genome shotgun (WGS) entry which is preliminary data.</text>
</comment>
<sequence length="369" mass="39587">LYAEAQEARKGLDGARRGIADLLSCKPQEIIFTSCGSESAALALRGVAYASRRRGKHIVTSAIEHHAVLHTAERLEQEGFRLTYLPVDSEGFIDLAELEKAVGEETTLVSIMLANNEVGTIEPIAEAVRIVKAKNRHTAFHTDAVQAVGALNVGVDGLGVDLLSIGAHKFYGPKGVGALYVRSRTPLLPQMLGGAQEKNRRAGTENVAYIVGMAKAMALAYAEFEARNAHCHALRNRLLDELPARVPHTHITGPTDRARRLSNSASFCFEYIEGEAILMALDLQGVAASSGSACTSGSLEPSHVLTAMGLPLDLARGSLRLTVGKENTMEEIDYLLEILPGIVSRLRALSPNWPEREAAGARAAAEKPL</sequence>
<dbReference type="Pfam" id="PF00266">
    <property type="entry name" value="Aminotran_5"/>
    <property type="match status" value="1"/>
</dbReference>
<dbReference type="Gene3D" id="3.90.1150.10">
    <property type="entry name" value="Aspartate Aminotransferase, domain 1"/>
    <property type="match status" value="1"/>
</dbReference>
<dbReference type="GO" id="GO:0046872">
    <property type="term" value="F:metal ion binding"/>
    <property type="evidence" value="ECO:0007669"/>
    <property type="project" value="UniProtKB-KW"/>
</dbReference>
<dbReference type="GO" id="GO:0051536">
    <property type="term" value="F:iron-sulfur cluster binding"/>
    <property type="evidence" value="ECO:0007669"/>
    <property type="project" value="UniProtKB-KW"/>
</dbReference>
<dbReference type="InterPro" id="IPR020578">
    <property type="entry name" value="Aminotrans_V_PyrdxlP_BS"/>
</dbReference>
<dbReference type="FunFam" id="3.40.640.10:FF:000084">
    <property type="entry name" value="IscS-like cysteine desulfurase"/>
    <property type="match status" value="1"/>
</dbReference>
<dbReference type="PANTHER" id="PTHR11601">
    <property type="entry name" value="CYSTEINE DESULFURYLASE FAMILY MEMBER"/>
    <property type="match status" value="1"/>
</dbReference>
<evidence type="ECO:0000256" key="1">
    <source>
        <dbReference type="ARBA" id="ARBA00001933"/>
    </source>
</evidence>
<evidence type="ECO:0000313" key="10">
    <source>
        <dbReference type="EMBL" id="KKM17763.1"/>
    </source>
</evidence>
<proteinExistence type="inferred from homology"/>
<feature type="domain" description="Aminotransferase class V" evidence="9">
    <location>
        <begin position="4"/>
        <end position="335"/>
    </location>
</feature>
<evidence type="ECO:0000256" key="8">
    <source>
        <dbReference type="ARBA" id="ARBA00023014"/>
    </source>
</evidence>
<dbReference type="EC" id="2.8.1.7" evidence="3"/>
<dbReference type="GO" id="GO:0031071">
    <property type="term" value="F:cysteine desulfurase activity"/>
    <property type="evidence" value="ECO:0007669"/>
    <property type="project" value="UniProtKB-EC"/>
</dbReference>
<keyword evidence="8" id="KW-0411">Iron-sulfur</keyword>
<evidence type="ECO:0000256" key="6">
    <source>
        <dbReference type="ARBA" id="ARBA00022898"/>
    </source>
</evidence>
<gene>
    <name evidence="10" type="ORF">LCGC14_1672520</name>
</gene>
<comment type="similarity">
    <text evidence="2">Belongs to the class-V pyridoxal-phosphate-dependent aminotransferase family. NifS/IscS subfamily.</text>
</comment>
<dbReference type="Gene3D" id="1.10.260.50">
    <property type="match status" value="1"/>
</dbReference>
<keyword evidence="7" id="KW-0408">Iron</keyword>
<keyword evidence="4" id="KW-0808">Transferase</keyword>
<dbReference type="InterPro" id="IPR016454">
    <property type="entry name" value="Cysteine_dSase"/>
</dbReference>
<accession>A0A0F9K6P4</accession>
<organism evidence="10">
    <name type="scientific">marine sediment metagenome</name>
    <dbReference type="NCBI Taxonomy" id="412755"/>
    <lineage>
        <taxon>unclassified sequences</taxon>
        <taxon>metagenomes</taxon>
        <taxon>ecological metagenomes</taxon>
    </lineage>
</organism>
<name>A0A0F9K6P4_9ZZZZ</name>
<reference evidence="10" key="1">
    <citation type="journal article" date="2015" name="Nature">
        <title>Complex archaea that bridge the gap between prokaryotes and eukaryotes.</title>
        <authorList>
            <person name="Spang A."/>
            <person name="Saw J.H."/>
            <person name="Jorgensen S.L."/>
            <person name="Zaremba-Niedzwiedzka K."/>
            <person name="Martijn J."/>
            <person name="Lind A.E."/>
            <person name="van Eijk R."/>
            <person name="Schleper C."/>
            <person name="Guy L."/>
            <person name="Ettema T.J."/>
        </authorList>
    </citation>
    <scope>NUCLEOTIDE SEQUENCE</scope>
</reference>
<evidence type="ECO:0000256" key="7">
    <source>
        <dbReference type="ARBA" id="ARBA00023004"/>
    </source>
</evidence>